<proteinExistence type="predicted"/>
<dbReference type="EMBL" id="JAHHUM010000582">
    <property type="protein sequence ID" value="KAK5619254.1"/>
    <property type="molecule type" value="Genomic_DNA"/>
</dbReference>
<evidence type="ECO:0000313" key="2">
    <source>
        <dbReference type="Proteomes" id="UP001311232"/>
    </source>
</evidence>
<evidence type="ECO:0000313" key="1">
    <source>
        <dbReference type="EMBL" id="KAK5619254.1"/>
    </source>
</evidence>
<keyword evidence="2" id="KW-1185">Reference proteome</keyword>
<sequence length="136" mass="15728">MSTRWMWISRVEITPHTFTGFIRGEAIEMVNSIKYLRVHISSDLEWITKTISVVKKAHKHISFIRRLKQNGSALGGAKGTKNSLLQPAFHRGHLHHPMRGNQHYRLFYPPSTWTVEPSPIRKVTPQHLSQNKRAKA</sequence>
<name>A0AAV9SEP3_9TELE</name>
<gene>
    <name evidence="1" type="ORF">CRENBAI_018104</name>
</gene>
<accession>A0AAV9SEP3</accession>
<dbReference type="Proteomes" id="UP001311232">
    <property type="component" value="Unassembled WGS sequence"/>
</dbReference>
<protein>
    <submittedName>
        <fullName evidence="1">Uncharacterized protein</fullName>
    </submittedName>
</protein>
<comment type="caution">
    <text evidence="1">The sequence shown here is derived from an EMBL/GenBank/DDBJ whole genome shotgun (WGS) entry which is preliminary data.</text>
</comment>
<reference evidence="1 2" key="1">
    <citation type="submission" date="2021-06" db="EMBL/GenBank/DDBJ databases">
        <authorList>
            <person name="Palmer J.M."/>
        </authorList>
    </citation>
    <scope>NUCLEOTIDE SEQUENCE [LARGE SCALE GENOMIC DNA]</scope>
    <source>
        <strain evidence="1 2">MEX-2019</strain>
        <tissue evidence="1">Muscle</tissue>
    </source>
</reference>
<dbReference type="AlphaFoldDB" id="A0AAV9SEP3"/>
<organism evidence="1 2">
    <name type="scientific">Crenichthys baileyi</name>
    <name type="common">White River springfish</name>
    <dbReference type="NCBI Taxonomy" id="28760"/>
    <lineage>
        <taxon>Eukaryota</taxon>
        <taxon>Metazoa</taxon>
        <taxon>Chordata</taxon>
        <taxon>Craniata</taxon>
        <taxon>Vertebrata</taxon>
        <taxon>Euteleostomi</taxon>
        <taxon>Actinopterygii</taxon>
        <taxon>Neopterygii</taxon>
        <taxon>Teleostei</taxon>
        <taxon>Neoteleostei</taxon>
        <taxon>Acanthomorphata</taxon>
        <taxon>Ovalentaria</taxon>
        <taxon>Atherinomorphae</taxon>
        <taxon>Cyprinodontiformes</taxon>
        <taxon>Goodeidae</taxon>
        <taxon>Crenichthys</taxon>
    </lineage>
</organism>